<gene>
    <name evidence="3" type="ORF">L490_1458</name>
</gene>
<comment type="caution">
    <text evidence="3">The sequence shown here is derived from an EMBL/GenBank/DDBJ whole genome shotgun (WGS) entry which is preliminary data.</text>
</comment>
<evidence type="ECO:0000313" key="3">
    <source>
        <dbReference type="EMBL" id="KCV31047.1"/>
    </source>
</evidence>
<keyword evidence="2" id="KW-0472">Membrane</keyword>
<evidence type="ECO:0000256" key="1">
    <source>
        <dbReference type="SAM" id="MobiDB-lite"/>
    </source>
</evidence>
<evidence type="ECO:0000313" key="4">
    <source>
        <dbReference type="Proteomes" id="UP000025756"/>
    </source>
</evidence>
<organism evidence="3 4">
    <name type="scientific">Bordetella bronchiseptica 00-P-2796</name>
    <dbReference type="NCBI Taxonomy" id="1331199"/>
    <lineage>
        <taxon>Bacteria</taxon>
        <taxon>Pseudomonadati</taxon>
        <taxon>Pseudomonadota</taxon>
        <taxon>Betaproteobacteria</taxon>
        <taxon>Burkholderiales</taxon>
        <taxon>Alcaligenaceae</taxon>
        <taxon>Bordetella</taxon>
    </lineage>
</organism>
<protein>
    <submittedName>
        <fullName evidence="3">Uncharacterized protein</fullName>
    </submittedName>
</protein>
<dbReference type="EMBL" id="JGWH01000173">
    <property type="protein sequence ID" value="KCV31047.1"/>
    <property type="molecule type" value="Genomic_DNA"/>
</dbReference>
<name>A0ABR4R8K2_BORBO</name>
<evidence type="ECO:0000256" key="2">
    <source>
        <dbReference type="SAM" id="Phobius"/>
    </source>
</evidence>
<keyword evidence="4" id="KW-1185">Reference proteome</keyword>
<keyword evidence="2" id="KW-1133">Transmembrane helix</keyword>
<feature type="compositionally biased region" description="Basic and acidic residues" evidence="1">
    <location>
        <begin position="182"/>
        <end position="192"/>
    </location>
</feature>
<reference evidence="3 4" key="1">
    <citation type="submission" date="2014-03" db="EMBL/GenBank/DDBJ databases">
        <title>Genome sequence of Bordetella bronchiseptica.</title>
        <authorList>
            <person name="Harvill E."/>
            <person name="Goodfield L.L."/>
            <person name="Ivanov Y.V."/>
            <person name="Meyer J.A."/>
            <person name="Muse S.J."/>
            <person name="Jacobs N."/>
            <person name="Bendor L."/>
            <person name="Smallridge W.E."/>
            <person name="Brinkac L.M."/>
            <person name="Sanka R."/>
            <person name="Kim M."/>
            <person name="Losada L."/>
        </authorList>
    </citation>
    <scope>NUCLEOTIDE SEQUENCE [LARGE SCALE GENOMIC DNA]</scope>
    <source>
        <strain evidence="3 4">00-P-2796</strain>
    </source>
</reference>
<feature type="transmembrane region" description="Helical" evidence="2">
    <location>
        <begin position="42"/>
        <end position="62"/>
    </location>
</feature>
<feature type="transmembrane region" description="Helical" evidence="2">
    <location>
        <begin position="118"/>
        <end position="140"/>
    </location>
</feature>
<keyword evidence="2" id="KW-0812">Transmembrane</keyword>
<feature type="region of interest" description="Disordered" evidence="1">
    <location>
        <begin position="182"/>
        <end position="209"/>
    </location>
</feature>
<accession>A0ABR4R8K2</accession>
<sequence>MRAASALQAKALVLHPVGFRPAGADALSMTRFQDWELSFTVHIRAAVAPVLAASVGFGVGLVDVPLDRGFRDAVFSGYVDAQGHTAVSLASADHYPIRPLHRGGAACQKQHAYGNQQFFTYSHFLAPYGIAAGALAVARLCNTHFITCSKRRATWVCLVCLVSTPFFRKFLIRVHEKVTQKSMRNEANEASKKLHVQGGRRHAENRGGE</sequence>
<proteinExistence type="predicted"/>
<dbReference type="Proteomes" id="UP000025756">
    <property type="component" value="Unassembled WGS sequence"/>
</dbReference>